<keyword evidence="3" id="KW-1185">Reference proteome</keyword>
<dbReference type="Proteomes" id="UP000886595">
    <property type="component" value="Unassembled WGS sequence"/>
</dbReference>
<name>A0A8X7QD71_BRACI</name>
<protein>
    <submittedName>
        <fullName evidence="2">Uncharacterized protein</fullName>
    </submittedName>
</protein>
<reference evidence="2 3" key="1">
    <citation type="submission" date="2020-02" db="EMBL/GenBank/DDBJ databases">
        <authorList>
            <person name="Ma Q."/>
            <person name="Huang Y."/>
            <person name="Song X."/>
            <person name="Pei D."/>
        </authorList>
    </citation>
    <scope>NUCLEOTIDE SEQUENCE [LARGE SCALE GENOMIC DNA]</scope>
    <source>
        <strain evidence="2">Sxm20200214</strain>
        <tissue evidence="2">Leaf</tissue>
    </source>
</reference>
<sequence>MTQSPQRPQVRRDHPLSLSISISGGKTNKDSLSSGGEREEPSLKIGRLGVGVVWKRPQRRTGPSSLERGAREGESPSCRTLSHHEALSESGCLGMQPQSGGKFRQRLNMGERPIANKYREVKMKRTLKRVKECLKLSGGSGWGRRCVPVGCGANNPHAPHGVPRHLRAQGVGLWAPHSTRLETRTKESDMCASQRVGRGGCFVEPSHGIESSKWAIFGKQNWRCGMNRKRVHGAQLR</sequence>
<dbReference type="AlphaFoldDB" id="A0A8X7QD71"/>
<evidence type="ECO:0000313" key="3">
    <source>
        <dbReference type="Proteomes" id="UP000886595"/>
    </source>
</evidence>
<organism evidence="2 3">
    <name type="scientific">Brassica carinata</name>
    <name type="common">Ethiopian mustard</name>
    <name type="synonym">Abyssinian cabbage</name>
    <dbReference type="NCBI Taxonomy" id="52824"/>
    <lineage>
        <taxon>Eukaryota</taxon>
        <taxon>Viridiplantae</taxon>
        <taxon>Streptophyta</taxon>
        <taxon>Embryophyta</taxon>
        <taxon>Tracheophyta</taxon>
        <taxon>Spermatophyta</taxon>
        <taxon>Magnoliopsida</taxon>
        <taxon>eudicotyledons</taxon>
        <taxon>Gunneridae</taxon>
        <taxon>Pentapetalae</taxon>
        <taxon>rosids</taxon>
        <taxon>malvids</taxon>
        <taxon>Brassicales</taxon>
        <taxon>Brassicaceae</taxon>
        <taxon>Brassiceae</taxon>
        <taxon>Brassica</taxon>
    </lineage>
</organism>
<gene>
    <name evidence="2" type="ORF">Bca52824_074256</name>
</gene>
<feature type="compositionally biased region" description="Polar residues" evidence="1">
    <location>
        <begin position="18"/>
        <end position="34"/>
    </location>
</feature>
<dbReference type="OrthoDB" id="1713821at2759"/>
<dbReference type="EMBL" id="JAAMPC010000014">
    <property type="protein sequence ID" value="KAG2267177.1"/>
    <property type="molecule type" value="Genomic_DNA"/>
</dbReference>
<proteinExistence type="predicted"/>
<comment type="caution">
    <text evidence="2">The sequence shown here is derived from an EMBL/GenBank/DDBJ whole genome shotgun (WGS) entry which is preliminary data.</text>
</comment>
<evidence type="ECO:0000256" key="1">
    <source>
        <dbReference type="SAM" id="MobiDB-lite"/>
    </source>
</evidence>
<accession>A0A8X7QD71</accession>
<feature type="region of interest" description="Disordered" evidence="1">
    <location>
        <begin position="1"/>
        <end position="83"/>
    </location>
</feature>
<evidence type="ECO:0000313" key="2">
    <source>
        <dbReference type="EMBL" id="KAG2267177.1"/>
    </source>
</evidence>